<dbReference type="InterPro" id="IPR003593">
    <property type="entry name" value="AAA+_ATPase"/>
</dbReference>
<dbReference type="Pfam" id="PF08352">
    <property type="entry name" value="oligo_HPY"/>
    <property type="match status" value="1"/>
</dbReference>
<keyword evidence="10" id="KW-0614">Plasmid</keyword>
<comment type="similarity">
    <text evidence="2">Belongs to the ABC transporter superfamily.</text>
</comment>
<evidence type="ECO:0000256" key="4">
    <source>
        <dbReference type="ARBA" id="ARBA00022475"/>
    </source>
</evidence>
<dbReference type="InterPro" id="IPR050388">
    <property type="entry name" value="ABC_Ni/Peptide_Import"/>
</dbReference>
<dbReference type="SMART" id="SM00382">
    <property type="entry name" value="AAA"/>
    <property type="match status" value="1"/>
</dbReference>
<dbReference type="FunFam" id="3.40.50.300:FF:000016">
    <property type="entry name" value="Oligopeptide ABC transporter ATP-binding component"/>
    <property type="match status" value="1"/>
</dbReference>
<dbReference type="GO" id="GO:0005886">
    <property type="term" value="C:plasma membrane"/>
    <property type="evidence" value="ECO:0007669"/>
    <property type="project" value="UniProtKB-SubCell"/>
</dbReference>
<dbReference type="GO" id="GO:0005524">
    <property type="term" value="F:ATP binding"/>
    <property type="evidence" value="ECO:0007669"/>
    <property type="project" value="UniProtKB-KW"/>
</dbReference>
<keyword evidence="3" id="KW-0813">Transport</keyword>
<evidence type="ECO:0000256" key="2">
    <source>
        <dbReference type="ARBA" id="ARBA00005417"/>
    </source>
</evidence>
<sequence>MRNTPVAADPVSLTDDAAADDSAPGDTGPLLQVDGLRTGFRSSEGTAWAVDDVSFQLEQGRTLGIVGESGSGKTMLARSIMGLLPRANIECSGQVLFRGLRLDQMQPSELRRIWGTEMSMVFQDPMTSLNPVVRVGRQITEVLRAHRRMTRSAADDAAVELMRSVRIPEPERRAREYPHQLSGGMRQRIGIAIALACGPRLLIADEPTTALDVTVQSQILDLLQQQQSERFMAMILVTHDLGVVAGRADDIAVMYAGQIVEQGPARSVFRTPRMPYTDALLRSIPRVDDPSHTRLAAIAGRPPALLDRPPGCRFAPRCPSAQDRCRQDAPPLVGGVDPGHRYRCWFPLGAEAEQAGPPGNAHDTVSGRVPMPSATT</sequence>
<comment type="subcellular location">
    <subcellularLocation>
        <location evidence="1">Cell membrane</location>
        <topology evidence="1">Peripheral membrane protein</topology>
    </subcellularLocation>
</comment>
<evidence type="ECO:0000256" key="7">
    <source>
        <dbReference type="ARBA" id="ARBA00023136"/>
    </source>
</evidence>
<protein>
    <submittedName>
        <fullName evidence="10">Oligopeptide/dipeptide ABC transporter, ATPase subunit</fullName>
        <ecNumber evidence="10">3.6.3.24</ecNumber>
    </submittedName>
</protein>
<dbReference type="GO" id="GO:0016887">
    <property type="term" value="F:ATP hydrolysis activity"/>
    <property type="evidence" value="ECO:0007669"/>
    <property type="project" value="InterPro"/>
</dbReference>
<accession>F2L716</accession>
<dbReference type="PROSITE" id="PS00211">
    <property type="entry name" value="ABC_TRANSPORTER_1"/>
    <property type="match status" value="1"/>
</dbReference>
<evidence type="ECO:0000256" key="8">
    <source>
        <dbReference type="SAM" id="MobiDB-lite"/>
    </source>
</evidence>
<dbReference type="InterPro" id="IPR017871">
    <property type="entry name" value="ABC_transporter-like_CS"/>
</dbReference>
<dbReference type="NCBIfam" id="TIGR01727">
    <property type="entry name" value="oligo_HPY"/>
    <property type="match status" value="1"/>
</dbReference>
<dbReference type="EC" id="3.6.3.24" evidence="10"/>
<keyword evidence="7" id="KW-0472">Membrane</keyword>
<geneLocation type="plasmid" evidence="10">
    <name>pPSED02</name>
</geneLocation>
<name>F2L716_PSEUX</name>
<keyword evidence="4" id="KW-1003">Cell membrane</keyword>
<dbReference type="PANTHER" id="PTHR43297:SF2">
    <property type="entry name" value="DIPEPTIDE TRANSPORT ATP-BINDING PROTEIN DPPD"/>
    <property type="match status" value="1"/>
</dbReference>
<dbReference type="InterPro" id="IPR013563">
    <property type="entry name" value="Oligopep_ABC_C"/>
</dbReference>
<dbReference type="SUPFAM" id="SSF52540">
    <property type="entry name" value="P-loop containing nucleoside triphosphate hydrolases"/>
    <property type="match status" value="1"/>
</dbReference>
<organism evidence="10">
    <name type="scientific">Pseudonocardia dioxanivorans (strain ATCC 55486 / DSM 44775 / JCM 13855 / CB1190)</name>
    <dbReference type="NCBI Taxonomy" id="675635"/>
    <lineage>
        <taxon>Bacteria</taxon>
        <taxon>Bacillati</taxon>
        <taxon>Actinomycetota</taxon>
        <taxon>Actinomycetes</taxon>
        <taxon>Pseudonocardiales</taxon>
        <taxon>Pseudonocardiaceae</taxon>
        <taxon>Pseudonocardia</taxon>
    </lineage>
</organism>
<feature type="region of interest" description="Disordered" evidence="8">
    <location>
        <begin position="354"/>
        <end position="376"/>
    </location>
</feature>
<evidence type="ECO:0000256" key="5">
    <source>
        <dbReference type="ARBA" id="ARBA00022741"/>
    </source>
</evidence>
<evidence type="ECO:0000313" key="10">
    <source>
        <dbReference type="EMBL" id="AEA28989.1"/>
    </source>
</evidence>
<dbReference type="PROSITE" id="PS50893">
    <property type="entry name" value="ABC_TRANSPORTER_2"/>
    <property type="match status" value="1"/>
</dbReference>
<keyword evidence="10" id="KW-0378">Hydrolase</keyword>
<dbReference type="InterPro" id="IPR027417">
    <property type="entry name" value="P-loop_NTPase"/>
</dbReference>
<dbReference type="Pfam" id="PF00005">
    <property type="entry name" value="ABC_tran"/>
    <property type="match status" value="1"/>
</dbReference>
<feature type="domain" description="ABC transporter" evidence="9">
    <location>
        <begin position="31"/>
        <end position="281"/>
    </location>
</feature>
<gene>
    <name evidence="10" type="ORF">Psed_6923</name>
</gene>
<dbReference type="GO" id="GO:0015833">
    <property type="term" value="P:peptide transport"/>
    <property type="evidence" value="ECO:0007669"/>
    <property type="project" value="InterPro"/>
</dbReference>
<keyword evidence="6" id="KW-0067">ATP-binding</keyword>
<reference evidence="10" key="1">
    <citation type="journal article" date="2011" name="J. Bacteriol.">
        <title>Genome sequence of the 1,4-dioxane-degrading Pseudonocardia dioxanivorans strain CB1190.</title>
        <authorList>
            <person name="Sales C.M."/>
            <person name="Mahendra S."/>
            <person name="Grostern A."/>
            <person name="Parales R.E."/>
            <person name="Goodwin L.A."/>
            <person name="Woyke T."/>
            <person name="Nolan M."/>
            <person name="Lapidus A."/>
            <person name="Chertkov O."/>
            <person name="Ovchinnikova G."/>
            <person name="Sczyrba A."/>
            <person name="Alvarez-Cohen L."/>
        </authorList>
    </citation>
    <scope>NUCLEOTIDE SEQUENCE</scope>
    <source>
        <strain evidence="10">CB1190</strain>
        <plasmid evidence="10">pPSED02</plasmid>
    </source>
</reference>
<dbReference type="InterPro" id="IPR003439">
    <property type="entry name" value="ABC_transporter-like_ATP-bd"/>
</dbReference>
<evidence type="ECO:0000256" key="6">
    <source>
        <dbReference type="ARBA" id="ARBA00022840"/>
    </source>
</evidence>
<feature type="region of interest" description="Disordered" evidence="8">
    <location>
        <begin position="1"/>
        <end position="28"/>
    </location>
</feature>
<dbReference type="AlphaFoldDB" id="F2L716"/>
<dbReference type="Gene3D" id="3.40.50.300">
    <property type="entry name" value="P-loop containing nucleotide triphosphate hydrolases"/>
    <property type="match status" value="1"/>
</dbReference>
<dbReference type="CDD" id="cd03257">
    <property type="entry name" value="ABC_NikE_OppD_transporters"/>
    <property type="match status" value="1"/>
</dbReference>
<evidence type="ECO:0000259" key="9">
    <source>
        <dbReference type="PROSITE" id="PS50893"/>
    </source>
</evidence>
<keyword evidence="5" id="KW-0547">Nucleotide-binding</keyword>
<dbReference type="EMBL" id="CP002596">
    <property type="protein sequence ID" value="AEA28989.1"/>
    <property type="molecule type" value="Genomic_DNA"/>
</dbReference>
<evidence type="ECO:0000256" key="3">
    <source>
        <dbReference type="ARBA" id="ARBA00022448"/>
    </source>
</evidence>
<dbReference type="PANTHER" id="PTHR43297">
    <property type="entry name" value="OLIGOPEPTIDE TRANSPORT ATP-BINDING PROTEIN APPD"/>
    <property type="match status" value="1"/>
</dbReference>
<proteinExistence type="inferred from homology"/>
<evidence type="ECO:0000256" key="1">
    <source>
        <dbReference type="ARBA" id="ARBA00004202"/>
    </source>
</evidence>